<evidence type="ECO:0000256" key="3">
    <source>
        <dbReference type="ARBA" id="ARBA00022475"/>
    </source>
</evidence>
<evidence type="ECO:0000256" key="2">
    <source>
        <dbReference type="ARBA" id="ARBA00006683"/>
    </source>
</evidence>
<protein>
    <recommendedName>
        <fullName evidence="8">Polysaccharide chain length determinant N-terminal domain-containing protein</fullName>
    </recommendedName>
</protein>
<name>A0A9D9BXB2_PROMR</name>
<feature type="transmembrane region" description="Helical" evidence="7">
    <location>
        <begin position="35"/>
        <end position="54"/>
    </location>
</feature>
<evidence type="ECO:0000313" key="10">
    <source>
        <dbReference type="Proteomes" id="UP000668060"/>
    </source>
</evidence>
<dbReference type="PANTHER" id="PTHR32309:SF13">
    <property type="entry name" value="FERRIC ENTEROBACTIN TRANSPORT PROTEIN FEPE"/>
    <property type="match status" value="1"/>
</dbReference>
<evidence type="ECO:0000256" key="4">
    <source>
        <dbReference type="ARBA" id="ARBA00022692"/>
    </source>
</evidence>
<dbReference type="InterPro" id="IPR050445">
    <property type="entry name" value="Bact_polysacc_biosynth/exp"/>
</dbReference>
<dbReference type="EMBL" id="JAEPLN010000001">
    <property type="protein sequence ID" value="MBO6971826.1"/>
    <property type="molecule type" value="Genomic_DNA"/>
</dbReference>
<evidence type="ECO:0000313" key="9">
    <source>
        <dbReference type="EMBL" id="MBO6971826.1"/>
    </source>
</evidence>
<dbReference type="PANTHER" id="PTHR32309">
    <property type="entry name" value="TYROSINE-PROTEIN KINASE"/>
    <property type="match status" value="1"/>
</dbReference>
<reference evidence="9" key="1">
    <citation type="journal article" date="2021" name="Front. Mar. Sci.">
        <title>Genomes of Diverse Isolates of Prochlorococcus High-Light-Adapted Clade II in the Western Pacific Ocean.</title>
        <authorList>
            <person name="Yan W."/>
            <person name="Feng X."/>
            <person name="Zhang W."/>
            <person name="Nawaz M.Z."/>
            <person name="Luo T."/>
            <person name="Zhang R."/>
            <person name="Jiao N."/>
        </authorList>
    </citation>
    <scope>NUCLEOTIDE SEQUENCE</scope>
    <source>
        <strain evidence="9">CUG1433</strain>
    </source>
</reference>
<proteinExistence type="inferred from homology"/>
<keyword evidence="4 7" id="KW-0812">Transmembrane</keyword>
<comment type="caution">
    <text evidence="9">The sequence shown here is derived from an EMBL/GenBank/DDBJ whole genome shotgun (WGS) entry which is preliminary data.</text>
</comment>
<keyword evidence="3" id="KW-1003">Cell membrane</keyword>
<keyword evidence="6 7" id="KW-0472">Membrane</keyword>
<dbReference type="Proteomes" id="UP000668060">
    <property type="component" value="Unassembled WGS sequence"/>
</dbReference>
<organism evidence="9 10">
    <name type="scientific">Prochlorococcus marinus CUG1433</name>
    <dbReference type="NCBI Taxonomy" id="2774506"/>
    <lineage>
        <taxon>Bacteria</taxon>
        <taxon>Bacillati</taxon>
        <taxon>Cyanobacteriota</taxon>
        <taxon>Cyanophyceae</taxon>
        <taxon>Synechococcales</taxon>
        <taxon>Prochlorococcaceae</taxon>
        <taxon>Prochlorococcus</taxon>
    </lineage>
</organism>
<dbReference type="InterPro" id="IPR003856">
    <property type="entry name" value="LPS_length_determ_N"/>
</dbReference>
<evidence type="ECO:0000256" key="1">
    <source>
        <dbReference type="ARBA" id="ARBA00004651"/>
    </source>
</evidence>
<evidence type="ECO:0000256" key="6">
    <source>
        <dbReference type="ARBA" id="ARBA00023136"/>
    </source>
</evidence>
<evidence type="ECO:0000259" key="8">
    <source>
        <dbReference type="Pfam" id="PF02706"/>
    </source>
</evidence>
<gene>
    <name evidence="9" type="ORF">JJ842_07870</name>
</gene>
<dbReference type="GO" id="GO:0004713">
    <property type="term" value="F:protein tyrosine kinase activity"/>
    <property type="evidence" value="ECO:0007669"/>
    <property type="project" value="TreeGrafter"/>
</dbReference>
<keyword evidence="5 7" id="KW-1133">Transmembrane helix</keyword>
<evidence type="ECO:0000256" key="5">
    <source>
        <dbReference type="ARBA" id="ARBA00022989"/>
    </source>
</evidence>
<accession>A0A9D9BXB2</accession>
<comment type="similarity">
    <text evidence="2">Belongs to the CpsC/CapA family.</text>
</comment>
<dbReference type="AlphaFoldDB" id="A0A9D9BXB2"/>
<dbReference type="GO" id="GO:0005886">
    <property type="term" value="C:plasma membrane"/>
    <property type="evidence" value="ECO:0007669"/>
    <property type="project" value="UniProtKB-SubCell"/>
</dbReference>
<comment type="subcellular location">
    <subcellularLocation>
        <location evidence="1">Cell membrane</location>
        <topology evidence="1">Multi-pass membrane protein</topology>
    </subcellularLocation>
</comment>
<sequence length="618" mass="70778">MKNSSQNNYPINDFENESKLNFSEFFKTAIRKKKLVRNVTAFTFLTSTAFAFLIKPTWEGSFQIVLKDTANESTSSLGAAIINSQPGIRRLLGSQIENKLETEVKILESTSILKPIFEFVKEIEAESGGNISDLLYEDWKEDYLKVELETNTSVLNIKYQSKNKMTVIPVLEKLSNKYQEYSKRDRIRGIDKGLLYLDNQINFYTQKSSNSQELFDAFALEHNIFPIDSFNFESQKDIGLSSSSMLPGFRSTPLSSSPLGVNSSPLISSKELRLPSAPLIKTNLEKQRILASKMIEDAEYKIQEIDRLFNSESEKNISEKLYYITSTIPELNMQDLPYKLVTMETELMNLRKKFKEKDIAIQKAIKRRDFTTQILKDQAKAFLKAKISESKAIIEKSKRPEGIITKYKELYRRAIRDLSTLSRLEVQKTALGLEQARNEDPWELISTPSLLKNPVHPQKLSFIISGLLAGLVIGCLGAYYKEKISGIIYNRDTLIDLIPYPLLRIFSLRNKNSWQDFVDLLIENKMFSEKNYQCAIIPTSKNYINDESEKLLNIFKKSASSKDLKLIVSCDPKEYKKANIQFLLAQTNLSTKFDLDELNESLNIQNLNVKGLIILDVT</sequence>
<dbReference type="Pfam" id="PF02706">
    <property type="entry name" value="Wzz"/>
    <property type="match status" value="1"/>
</dbReference>
<evidence type="ECO:0000256" key="7">
    <source>
        <dbReference type="SAM" id="Phobius"/>
    </source>
</evidence>
<feature type="domain" description="Polysaccharide chain length determinant N-terminal" evidence="8">
    <location>
        <begin position="20"/>
        <end position="115"/>
    </location>
</feature>